<dbReference type="InterPro" id="IPR018062">
    <property type="entry name" value="HTH_AraC-typ_CS"/>
</dbReference>
<dbReference type="PROSITE" id="PS00041">
    <property type="entry name" value="HTH_ARAC_FAMILY_1"/>
    <property type="match status" value="1"/>
</dbReference>
<dbReference type="SMART" id="SM00342">
    <property type="entry name" value="HTH_ARAC"/>
    <property type="match status" value="1"/>
</dbReference>
<dbReference type="PANTHER" id="PTHR46796">
    <property type="entry name" value="HTH-TYPE TRANSCRIPTIONAL ACTIVATOR RHAS-RELATED"/>
    <property type="match status" value="1"/>
</dbReference>
<dbReference type="Pfam" id="PF12833">
    <property type="entry name" value="HTH_18"/>
    <property type="match status" value="1"/>
</dbReference>
<dbReference type="AlphaFoldDB" id="A0A562QZY7"/>
<evidence type="ECO:0000256" key="2">
    <source>
        <dbReference type="ARBA" id="ARBA00023125"/>
    </source>
</evidence>
<name>A0A562QZY7_9BRAD</name>
<keyword evidence="1" id="KW-0805">Transcription regulation</keyword>
<keyword evidence="3" id="KW-0804">Transcription</keyword>
<dbReference type="InterPro" id="IPR009057">
    <property type="entry name" value="Homeodomain-like_sf"/>
</dbReference>
<feature type="domain" description="HTH araC/xylS-type" evidence="4">
    <location>
        <begin position="224"/>
        <end position="323"/>
    </location>
</feature>
<dbReference type="Gene3D" id="1.10.10.60">
    <property type="entry name" value="Homeodomain-like"/>
    <property type="match status" value="1"/>
</dbReference>
<proteinExistence type="predicted"/>
<dbReference type="PANTHER" id="PTHR46796:SF6">
    <property type="entry name" value="ARAC SUBFAMILY"/>
    <property type="match status" value="1"/>
</dbReference>
<reference evidence="5 6" key="1">
    <citation type="journal article" date="2015" name="Stand. Genomic Sci.">
        <title>Genomic Encyclopedia of Bacterial and Archaeal Type Strains, Phase III: the genomes of soil and plant-associated and newly described type strains.</title>
        <authorList>
            <person name="Whitman W.B."/>
            <person name="Woyke T."/>
            <person name="Klenk H.P."/>
            <person name="Zhou Y."/>
            <person name="Lilburn T.G."/>
            <person name="Beck B.J."/>
            <person name="De Vos P."/>
            <person name="Vandamme P."/>
            <person name="Eisen J.A."/>
            <person name="Garrity G."/>
            <person name="Hugenholtz P."/>
            <person name="Kyrpides N.C."/>
        </authorList>
    </citation>
    <scope>NUCLEOTIDE SEQUENCE [LARGE SCALE GENOMIC DNA]</scope>
    <source>
        <strain evidence="5 6">CGMCC 1.10948</strain>
    </source>
</reference>
<dbReference type="Proteomes" id="UP000316291">
    <property type="component" value="Unassembled WGS sequence"/>
</dbReference>
<evidence type="ECO:0000256" key="3">
    <source>
        <dbReference type="ARBA" id="ARBA00023163"/>
    </source>
</evidence>
<evidence type="ECO:0000259" key="4">
    <source>
        <dbReference type="PROSITE" id="PS01124"/>
    </source>
</evidence>
<keyword evidence="6" id="KW-1185">Reference proteome</keyword>
<sequence>MYRWCTDEVEPHDRFDYWREVRSKGLFGVTAELERERRADFYGEFSLRQLGGAGLVELKASHYKVERSTTDIAYAPSDSICVYQQLGSGGWFGGMRGSDFSIANGSFATSHTDLPYRTVPLGDGGFHLRILKIPVRNIPAQDKRMRELSPRMFNDPGLAPLLGACFADLDEVAAADDGANGAQASSSAQASLVQALAHLALIERGIVRPGSRLGQAALRTARLSQARRLIARHLQDPNLAPVMVADLLGVSVRHLHMLFEAAERSFSQTVTDERLQQSRRLMREAPDRLIADIATSCGFESLATYYRVFNAAYGMAPGDFRAQGSEGH</sequence>
<dbReference type="PROSITE" id="PS01124">
    <property type="entry name" value="HTH_ARAC_FAMILY_2"/>
    <property type="match status" value="1"/>
</dbReference>
<evidence type="ECO:0000313" key="5">
    <source>
        <dbReference type="EMBL" id="TWI62378.1"/>
    </source>
</evidence>
<dbReference type="RefSeq" id="WP_018641716.1">
    <property type="nucleotide sequence ID" value="NZ_VLLA01000022.1"/>
</dbReference>
<dbReference type="InterPro" id="IPR050204">
    <property type="entry name" value="AraC_XylS_family_regulators"/>
</dbReference>
<protein>
    <submittedName>
        <fullName evidence="5">AraC-like DNA-binding protein</fullName>
    </submittedName>
</protein>
<evidence type="ECO:0000313" key="6">
    <source>
        <dbReference type="Proteomes" id="UP000316291"/>
    </source>
</evidence>
<dbReference type="SUPFAM" id="SSF46689">
    <property type="entry name" value="Homeodomain-like"/>
    <property type="match status" value="1"/>
</dbReference>
<comment type="caution">
    <text evidence="5">The sequence shown here is derived from an EMBL/GenBank/DDBJ whole genome shotgun (WGS) entry which is preliminary data.</text>
</comment>
<organism evidence="5 6">
    <name type="scientific">Bradyrhizobium huanghuaihaiense</name>
    <dbReference type="NCBI Taxonomy" id="990078"/>
    <lineage>
        <taxon>Bacteria</taxon>
        <taxon>Pseudomonadati</taxon>
        <taxon>Pseudomonadota</taxon>
        <taxon>Alphaproteobacteria</taxon>
        <taxon>Hyphomicrobiales</taxon>
        <taxon>Nitrobacteraceae</taxon>
        <taxon>Bradyrhizobium</taxon>
    </lineage>
</organism>
<accession>A0A562QZY7</accession>
<keyword evidence="2 5" id="KW-0238">DNA-binding</keyword>
<gene>
    <name evidence="5" type="ORF">IQ16_06705</name>
</gene>
<dbReference type="EMBL" id="VLLA01000022">
    <property type="protein sequence ID" value="TWI62378.1"/>
    <property type="molecule type" value="Genomic_DNA"/>
</dbReference>
<dbReference type="GO" id="GO:0003700">
    <property type="term" value="F:DNA-binding transcription factor activity"/>
    <property type="evidence" value="ECO:0007669"/>
    <property type="project" value="InterPro"/>
</dbReference>
<dbReference type="OrthoDB" id="252470at2"/>
<dbReference type="InterPro" id="IPR018060">
    <property type="entry name" value="HTH_AraC"/>
</dbReference>
<evidence type="ECO:0000256" key="1">
    <source>
        <dbReference type="ARBA" id="ARBA00023015"/>
    </source>
</evidence>
<dbReference type="GO" id="GO:0043565">
    <property type="term" value="F:sequence-specific DNA binding"/>
    <property type="evidence" value="ECO:0007669"/>
    <property type="project" value="InterPro"/>
</dbReference>